<dbReference type="InterPro" id="IPR050515">
    <property type="entry name" value="Beta-lactam/transpept"/>
</dbReference>
<dbReference type="InterPro" id="IPR012338">
    <property type="entry name" value="Beta-lactam/transpept-like"/>
</dbReference>
<accession>A0A0G0UW92</accession>
<evidence type="ECO:0000259" key="5">
    <source>
        <dbReference type="Pfam" id="PF03717"/>
    </source>
</evidence>
<keyword evidence="3" id="KW-0812">Transmembrane</keyword>
<feature type="transmembrane region" description="Helical" evidence="3">
    <location>
        <begin position="21"/>
        <end position="38"/>
    </location>
</feature>
<protein>
    <submittedName>
        <fullName evidence="6">Peptidoglycan glycosyltransferase</fullName>
    </submittedName>
</protein>
<gene>
    <name evidence="6" type="ORF">UU43_C0002G0090</name>
</gene>
<dbReference type="Pfam" id="PF03717">
    <property type="entry name" value="PBP_dimer"/>
    <property type="match status" value="1"/>
</dbReference>
<name>A0A0G0UW92_9BACT</name>
<dbReference type="AlphaFoldDB" id="A0A0G0UW92"/>
<dbReference type="GO" id="GO:0016740">
    <property type="term" value="F:transferase activity"/>
    <property type="evidence" value="ECO:0007669"/>
    <property type="project" value="UniProtKB-KW"/>
</dbReference>
<dbReference type="GO" id="GO:0008658">
    <property type="term" value="F:penicillin binding"/>
    <property type="evidence" value="ECO:0007669"/>
    <property type="project" value="InterPro"/>
</dbReference>
<dbReference type="PANTHER" id="PTHR30627">
    <property type="entry name" value="PEPTIDOGLYCAN D,D-TRANSPEPTIDASE"/>
    <property type="match status" value="1"/>
</dbReference>
<proteinExistence type="predicted"/>
<dbReference type="GO" id="GO:0005886">
    <property type="term" value="C:plasma membrane"/>
    <property type="evidence" value="ECO:0007669"/>
    <property type="project" value="TreeGrafter"/>
</dbReference>
<comment type="subcellular location">
    <subcellularLocation>
        <location evidence="1">Membrane</location>
    </subcellularLocation>
</comment>
<dbReference type="Gene3D" id="3.90.1310.10">
    <property type="entry name" value="Penicillin-binding protein 2a (Domain 2)"/>
    <property type="match status" value="1"/>
</dbReference>
<dbReference type="InterPro" id="IPR001460">
    <property type="entry name" value="PCN-bd_Tpept"/>
</dbReference>
<dbReference type="SUPFAM" id="SSF56519">
    <property type="entry name" value="Penicillin binding protein dimerisation domain"/>
    <property type="match status" value="1"/>
</dbReference>
<evidence type="ECO:0000313" key="7">
    <source>
        <dbReference type="Proteomes" id="UP000034190"/>
    </source>
</evidence>
<dbReference type="GO" id="GO:0071555">
    <property type="term" value="P:cell wall organization"/>
    <property type="evidence" value="ECO:0007669"/>
    <property type="project" value="TreeGrafter"/>
</dbReference>
<evidence type="ECO:0000259" key="4">
    <source>
        <dbReference type="Pfam" id="PF00905"/>
    </source>
</evidence>
<dbReference type="Gene3D" id="3.40.710.10">
    <property type="entry name" value="DD-peptidase/beta-lactamase superfamily"/>
    <property type="match status" value="1"/>
</dbReference>
<keyword evidence="6" id="KW-0808">Transferase</keyword>
<feature type="domain" description="Penicillin-binding protein dimerisation" evidence="5">
    <location>
        <begin position="63"/>
        <end position="321"/>
    </location>
</feature>
<evidence type="ECO:0000256" key="1">
    <source>
        <dbReference type="ARBA" id="ARBA00004370"/>
    </source>
</evidence>
<dbReference type="InterPro" id="IPR036138">
    <property type="entry name" value="PBP_dimer_sf"/>
</dbReference>
<comment type="caution">
    <text evidence="6">The sequence shown here is derived from an EMBL/GenBank/DDBJ whole genome shotgun (WGS) entry which is preliminary data.</text>
</comment>
<evidence type="ECO:0000256" key="3">
    <source>
        <dbReference type="SAM" id="Phobius"/>
    </source>
</evidence>
<dbReference type="PATRIC" id="fig|1618635.3.peg.257"/>
<keyword evidence="2 3" id="KW-0472">Membrane</keyword>
<dbReference type="Pfam" id="PF00905">
    <property type="entry name" value="Transpeptidase"/>
    <property type="match status" value="1"/>
</dbReference>
<evidence type="ECO:0000313" key="6">
    <source>
        <dbReference type="EMBL" id="KKR91781.1"/>
    </source>
</evidence>
<dbReference type="Gene3D" id="3.30.450.330">
    <property type="match status" value="1"/>
</dbReference>
<dbReference type="EMBL" id="LCAP01000002">
    <property type="protein sequence ID" value="KKR91781.1"/>
    <property type="molecule type" value="Genomic_DNA"/>
</dbReference>
<keyword evidence="3" id="KW-1133">Transmembrane helix</keyword>
<dbReference type="InterPro" id="IPR005311">
    <property type="entry name" value="PBP_dimer"/>
</dbReference>
<organism evidence="6 7">
    <name type="scientific">Candidatus Falkowbacteria bacterium GW2011_GWA2_41_14</name>
    <dbReference type="NCBI Taxonomy" id="1618635"/>
    <lineage>
        <taxon>Bacteria</taxon>
        <taxon>Candidatus Falkowiibacteriota</taxon>
    </lineage>
</organism>
<feature type="domain" description="Penicillin-binding protein transpeptidase" evidence="4">
    <location>
        <begin position="365"/>
        <end position="672"/>
    </location>
</feature>
<dbReference type="Proteomes" id="UP000034190">
    <property type="component" value="Unassembled WGS sequence"/>
</dbReference>
<reference evidence="6 7" key="1">
    <citation type="journal article" date="2015" name="Nature">
        <title>rRNA introns, odd ribosomes, and small enigmatic genomes across a large radiation of phyla.</title>
        <authorList>
            <person name="Brown C.T."/>
            <person name="Hug L.A."/>
            <person name="Thomas B.C."/>
            <person name="Sharon I."/>
            <person name="Castelle C.J."/>
            <person name="Singh A."/>
            <person name="Wilkins M.J."/>
            <person name="Williams K.H."/>
            <person name="Banfield J.F."/>
        </authorList>
    </citation>
    <scope>NUCLEOTIDE SEQUENCE [LARGE SCALE GENOMIC DNA]</scope>
</reference>
<dbReference type="SUPFAM" id="SSF56601">
    <property type="entry name" value="beta-lactamase/transpeptidase-like"/>
    <property type="match status" value="1"/>
</dbReference>
<evidence type="ECO:0000256" key="2">
    <source>
        <dbReference type="ARBA" id="ARBA00023136"/>
    </source>
</evidence>
<sequence length="686" mass="76762">MSFWKKGQKNFNKINNSRINLIIAIIFLLSGLIIFKLFDLQVLNYELYYSLASDQHQIYNLLAPERGRIFTQNDKAGNQLYPIATNKNFYILFAVPKDFKAKEARLTAEQLYITFKQEQTEKEVDELLKKEEADRLKAQIDALGDLNDELNQVKQAEIVANHRRLLADAKFLEIKKIRREAEINLRKTSIVDGYLKKIDKPGDVYEPLEQKVDEVILKKFYLAISPADEDIKLDDLEIANNALFIINHGPKRKLAIAGLGFSEKSYRFYPEGNIGANLLGFVGFVGDQEKGRYGLEEYFDQELYGRPGSIKIERDAKGQAIIINDREYLKPENGADLILTINRSIQFTACKKLNEAVAKYGADGGSVIIMEPKTGAILAMCSNPDYDGNEYQKVKDIKVFTNPAVFSQYEPGSIFKVLTMAMALDQEKITPQTTYDDTGQVKIADRTMENSDHKANGAQTMTQVLEKSLNTGAIFVMRKIGPDLFADYVKEFGFGEKTGLELTGESKGDIKNLMTKPVHELYAATASFGQGLSVTPIQMVSVFSAIANNGILMKPYLVKEIIKPDGAKIETSPKVIRRVISEKAATILGGMMVNVVENGHGKKAAVKGYYVGGKTGTAQVAKKGGYEDNINIGSFGGFAPIDDPKFVMLVRIDRPRNVEWAESSAAPLFGQLAEYMLNYWQIPKER</sequence>
<dbReference type="PANTHER" id="PTHR30627:SF1">
    <property type="entry name" value="PEPTIDOGLYCAN D,D-TRANSPEPTIDASE FTSI"/>
    <property type="match status" value="1"/>
</dbReference>